<evidence type="ECO:0000313" key="3">
    <source>
        <dbReference type="Proteomes" id="UP000515838"/>
    </source>
</evidence>
<gene>
    <name evidence="2" type="ORF">IAE60_14220</name>
</gene>
<dbReference type="RefSeq" id="WP_187572760.1">
    <property type="nucleotide sequence ID" value="NZ_CP060731.1"/>
</dbReference>
<dbReference type="EMBL" id="CP060731">
    <property type="protein sequence ID" value="QNN77078.1"/>
    <property type="molecule type" value="Genomic_DNA"/>
</dbReference>
<reference evidence="2 3" key="1">
    <citation type="submission" date="2020-08" db="EMBL/GenBank/DDBJ databases">
        <title>Streptomycin Non-resistant strain, P. mexicana.</title>
        <authorList>
            <person name="Ganesh-Kumar S."/>
            <person name="Zhe T."/>
            <person name="Yu Z."/>
            <person name="Min Y."/>
        </authorList>
    </citation>
    <scope>NUCLEOTIDE SEQUENCE [LARGE SCALE GENOMIC DNA]</scope>
    <source>
        <strain evidence="2 3">GTZY2</strain>
    </source>
</reference>
<sequence length="188" mass="20046">MRRSNSNASLALASVLLAASAAVAAQVVAPAPPAPSPPVQTTDTLLDALTCRTSAGDIAGLLARLRRERPSEFVQTERQYGTPKMDLYRLDASVDAWGNEGDAVVITDDRVLLLVDAPIDTASMRLEQSLADSREAPLSGALDDLHALVVYAGEHPGMQQRTLIGCEYRMPGLSLLANPDDAWRTPTP</sequence>
<dbReference type="GeneID" id="81472137"/>
<dbReference type="Proteomes" id="UP000515838">
    <property type="component" value="Chromosome"/>
</dbReference>
<feature type="signal peptide" evidence="1">
    <location>
        <begin position="1"/>
        <end position="24"/>
    </location>
</feature>
<evidence type="ECO:0000313" key="2">
    <source>
        <dbReference type="EMBL" id="QNN77078.1"/>
    </source>
</evidence>
<name>A0A7G9TAF3_PSEMX</name>
<feature type="chain" id="PRO_5028934921" evidence="1">
    <location>
        <begin position="25"/>
        <end position="188"/>
    </location>
</feature>
<organism evidence="2 3">
    <name type="scientific">Pseudoxanthomonas mexicana</name>
    <dbReference type="NCBI Taxonomy" id="128785"/>
    <lineage>
        <taxon>Bacteria</taxon>
        <taxon>Pseudomonadati</taxon>
        <taxon>Pseudomonadota</taxon>
        <taxon>Gammaproteobacteria</taxon>
        <taxon>Lysobacterales</taxon>
        <taxon>Lysobacteraceae</taxon>
        <taxon>Pseudoxanthomonas</taxon>
    </lineage>
</organism>
<accession>A0A7G9TAF3</accession>
<keyword evidence="1" id="KW-0732">Signal</keyword>
<evidence type="ECO:0000256" key="1">
    <source>
        <dbReference type="SAM" id="SignalP"/>
    </source>
</evidence>
<protein>
    <submittedName>
        <fullName evidence="2">Uncharacterized protein</fullName>
    </submittedName>
</protein>
<dbReference type="AlphaFoldDB" id="A0A7G9TAF3"/>
<proteinExistence type="predicted"/>